<evidence type="ECO:0008006" key="4">
    <source>
        <dbReference type="Google" id="ProtNLM"/>
    </source>
</evidence>
<keyword evidence="3" id="KW-1185">Reference proteome</keyword>
<reference evidence="3" key="1">
    <citation type="journal article" date="2022" name="Int. J. Syst. Evol. Microbiol.">
        <title>Anaeromyxobacter oryzae sp. nov., Anaeromyxobacter diazotrophicus sp. nov. and Anaeromyxobacter paludicola sp. nov., isolated from paddy soils.</title>
        <authorList>
            <person name="Itoh H."/>
            <person name="Xu Z."/>
            <person name="Mise K."/>
            <person name="Masuda Y."/>
            <person name="Ushijima N."/>
            <person name="Hayakawa C."/>
            <person name="Shiratori Y."/>
            <person name="Senoo K."/>
        </authorList>
    </citation>
    <scope>NUCLEOTIDE SEQUENCE [LARGE SCALE GENOMIC DNA]</scope>
    <source>
        <strain evidence="3">Red232</strain>
    </source>
</reference>
<accession>A0ABM7WZR1</accession>
<dbReference type="Proteomes" id="UP001162891">
    <property type="component" value="Chromosome"/>
</dbReference>
<protein>
    <recommendedName>
        <fullName evidence="4">Lipoprotein</fullName>
    </recommendedName>
</protein>
<evidence type="ECO:0000313" key="2">
    <source>
        <dbReference type="EMBL" id="BDG04975.1"/>
    </source>
</evidence>
<evidence type="ECO:0000313" key="3">
    <source>
        <dbReference type="Proteomes" id="UP001162891"/>
    </source>
</evidence>
<sequence>MNWFLRTSARSLSASVRCSSHSVAFIAMAALTGVPTLALAHPPCCVQCVNPHGETIPSAGSLPVCSVGLLPSANAFRAGENPDGFFLVGTTTGQEGAACGSGTSDVVLIDLGTGLTFAGPGPGGDFLNGTTLKYTQAPGTKVPDVDKIGSTNGKAGAVDFHLKGAGDLEVCSVETETCVTCHVPPPPK</sequence>
<proteinExistence type="predicted"/>
<name>A0ABM7WZR1_9BACT</name>
<evidence type="ECO:0000256" key="1">
    <source>
        <dbReference type="SAM" id="SignalP"/>
    </source>
</evidence>
<dbReference type="EMBL" id="AP025591">
    <property type="protein sequence ID" value="BDG04975.1"/>
    <property type="molecule type" value="Genomic_DNA"/>
</dbReference>
<feature type="chain" id="PRO_5045314011" description="Lipoprotein" evidence="1">
    <location>
        <begin position="30"/>
        <end position="188"/>
    </location>
</feature>
<organism evidence="2 3">
    <name type="scientific">Anaeromyxobacter oryzae</name>
    <dbReference type="NCBI Taxonomy" id="2918170"/>
    <lineage>
        <taxon>Bacteria</taxon>
        <taxon>Pseudomonadati</taxon>
        <taxon>Myxococcota</taxon>
        <taxon>Myxococcia</taxon>
        <taxon>Myxococcales</taxon>
        <taxon>Cystobacterineae</taxon>
        <taxon>Anaeromyxobacteraceae</taxon>
        <taxon>Anaeromyxobacter</taxon>
    </lineage>
</organism>
<feature type="signal peptide" evidence="1">
    <location>
        <begin position="1"/>
        <end position="29"/>
    </location>
</feature>
<gene>
    <name evidence="2" type="ORF">AMOR_39710</name>
</gene>
<keyword evidence="1" id="KW-0732">Signal</keyword>